<protein>
    <submittedName>
        <fullName evidence="1">Uncharacterized protein</fullName>
    </submittedName>
</protein>
<organism evidence="1">
    <name type="scientific">marine sediment metagenome</name>
    <dbReference type="NCBI Taxonomy" id="412755"/>
    <lineage>
        <taxon>unclassified sequences</taxon>
        <taxon>metagenomes</taxon>
        <taxon>ecological metagenomes</taxon>
    </lineage>
</organism>
<sequence length="72" mass="8146">MHRLRGGSQLKVIQTDNFDTESVSDVLVAENVSSERLGKIMTDALNEKLSGSNSSVYFKLVEDDFKLFTRDY</sequence>
<comment type="caution">
    <text evidence="1">The sequence shown here is derived from an EMBL/GenBank/DDBJ whole genome shotgun (WGS) entry which is preliminary data.</text>
</comment>
<proteinExistence type="predicted"/>
<evidence type="ECO:0000313" key="1">
    <source>
        <dbReference type="EMBL" id="KKL62672.1"/>
    </source>
</evidence>
<dbReference type="AlphaFoldDB" id="A0A0F9GHJ5"/>
<accession>A0A0F9GHJ5</accession>
<reference evidence="1" key="1">
    <citation type="journal article" date="2015" name="Nature">
        <title>Complex archaea that bridge the gap between prokaryotes and eukaryotes.</title>
        <authorList>
            <person name="Spang A."/>
            <person name="Saw J.H."/>
            <person name="Jorgensen S.L."/>
            <person name="Zaremba-Niedzwiedzka K."/>
            <person name="Martijn J."/>
            <person name="Lind A.E."/>
            <person name="van Eijk R."/>
            <person name="Schleper C."/>
            <person name="Guy L."/>
            <person name="Ettema T.J."/>
        </authorList>
    </citation>
    <scope>NUCLEOTIDE SEQUENCE</scope>
</reference>
<gene>
    <name evidence="1" type="ORF">LCGC14_2182840</name>
</gene>
<dbReference type="EMBL" id="LAZR01028417">
    <property type="protein sequence ID" value="KKL62672.1"/>
    <property type="molecule type" value="Genomic_DNA"/>
</dbReference>
<name>A0A0F9GHJ5_9ZZZZ</name>